<dbReference type="EMBL" id="JCNZ01000008">
    <property type="protein sequence ID" value="EWF89755.1"/>
    <property type="molecule type" value="Genomic_DNA"/>
</dbReference>
<dbReference type="AlphaFoldDB" id="A0A7H5A9P6"/>
<evidence type="ECO:0000256" key="1">
    <source>
        <dbReference type="SAM" id="SignalP"/>
    </source>
</evidence>
<feature type="chain" id="PRO_5041141130" description="Lipoprotein" evidence="1">
    <location>
        <begin position="20"/>
        <end position="140"/>
    </location>
</feature>
<comment type="caution">
    <text evidence="2">The sequence shown here is derived from an EMBL/GenBank/DDBJ whole genome shotgun (WGS) entry which is preliminary data.</text>
</comment>
<evidence type="ECO:0000313" key="2">
    <source>
        <dbReference type="EMBL" id="EWF89755.1"/>
    </source>
</evidence>
<evidence type="ECO:0008006" key="4">
    <source>
        <dbReference type="Google" id="ProtNLM"/>
    </source>
</evidence>
<proteinExistence type="predicted"/>
<dbReference type="PROSITE" id="PS51257">
    <property type="entry name" value="PROKAR_LIPOPROTEIN"/>
    <property type="match status" value="1"/>
</dbReference>
<protein>
    <recommendedName>
        <fullName evidence="4">Lipoprotein</fullName>
    </recommendedName>
</protein>
<keyword evidence="1" id="KW-0732">Signal</keyword>
<gene>
    <name evidence="2" type="ORF">L373_02257</name>
</gene>
<accession>A0A7H5A9P6</accession>
<dbReference type="Proteomes" id="UP000020202">
    <property type="component" value="Unassembled WGS sequence"/>
</dbReference>
<organism evidence="2 3">
    <name type="scientific">Klebsiella michiganensis</name>
    <dbReference type="NCBI Taxonomy" id="1134687"/>
    <lineage>
        <taxon>Bacteria</taxon>
        <taxon>Pseudomonadati</taxon>
        <taxon>Pseudomonadota</taxon>
        <taxon>Gammaproteobacteria</taxon>
        <taxon>Enterobacterales</taxon>
        <taxon>Enterobacteriaceae</taxon>
        <taxon>Klebsiella/Raoultella group</taxon>
        <taxon>Klebsiella</taxon>
    </lineage>
</organism>
<evidence type="ECO:0000313" key="3">
    <source>
        <dbReference type="Proteomes" id="UP000020202"/>
    </source>
</evidence>
<name>A0A7H5A9P6_9ENTR</name>
<reference evidence="2 3" key="1">
    <citation type="submission" date="2014-01" db="EMBL/GenBank/DDBJ databases">
        <title>The Genome Sequence of Klebsiella oxytoca MGH 27.</title>
        <authorList>
            <consortium name="The Broad Institute Genomics Platform"/>
            <consortium name="The Broad Institute Genome Sequencing Center for Infectious Disease"/>
            <person name="Murphy C."/>
            <person name="Cosimi L."/>
            <person name="Cerqueira G."/>
            <person name="Feldgarden M."/>
            <person name="Earl A."/>
            <person name="Hung D."/>
            <person name="Onderdonk A.B."/>
            <person name="Ferraro M.J."/>
            <person name="Hooper D."/>
            <person name="Dekker J."/>
            <person name="O'Brien T."/>
            <person name="Huang S."/>
            <person name="Quan V."/>
            <person name="Ernst C."/>
            <person name="Delaney M."/>
            <person name="DuBois A."/>
            <person name="Kim D.S."/>
            <person name="Young S.K."/>
            <person name="Zeng Q."/>
            <person name="Gargeya S."/>
            <person name="Fitzgerald M."/>
            <person name="Abouelleil A."/>
            <person name="Alvarado L."/>
            <person name="Berlin A.M."/>
            <person name="Chapman S.B."/>
            <person name="Gainer-Dewar J."/>
            <person name="Goldberg J."/>
            <person name="Gnerre S."/>
            <person name="Griggs A."/>
            <person name="Gujja S."/>
            <person name="Hansen M."/>
            <person name="Howarth C."/>
            <person name="Imamovic A."/>
            <person name="Ireland A."/>
            <person name="Larimer J."/>
            <person name="McCowan C."/>
            <person name="Murphy C."/>
            <person name="Pearson M."/>
            <person name="Poon T.W."/>
            <person name="Priest M."/>
            <person name="Roberts A."/>
            <person name="Saif S."/>
            <person name="Shea T."/>
            <person name="Sykes S."/>
            <person name="Wortman J."/>
            <person name="Nusbaum C."/>
            <person name="Birren B."/>
        </authorList>
    </citation>
    <scope>NUCLEOTIDE SEQUENCE [LARGE SCALE GENOMIC DNA]</scope>
    <source>
        <strain evidence="2 3">MGH 27</strain>
    </source>
</reference>
<feature type="signal peptide" evidence="1">
    <location>
        <begin position="1"/>
        <end position="19"/>
    </location>
</feature>
<sequence>MKVKKVLLVVSLAVSSLLAGCTSESQRLANCEARGISRDTCYLAEQNRQASMNAAYEKQALENAAAAVQHSQSAKVNTRHFNGMEIKGTSTGLSIDGKAAAVIEKNKDATVYQQGLYNFIVYANGKIAVTQDGVFKGYAK</sequence>
<dbReference type="RefSeq" id="WP_004852731.1">
    <property type="nucleotide sequence ID" value="NZ_CABGKN010000003.1"/>
</dbReference>